<organism evidence="1 2">
    <name type="scientific">Hominisplanchenecus murintestinalis</name>
    <dbReference type="NCBI Taxonomy" id="2941517"/>
    <lineage>
        <taxon>Bacteria</taxon>
        <taxon>Bacillati</taxon>
        <taxon>Bacillota</taxon>
        <taxon>Clostridia</taxon>
        <taxon>Lachnospirales</taxon>
        <taxon>Lachnospiraceae</taxon>
        <taxon>Hominisplanchenecus</taxon>
    </lineage>
</organism>
<keyword evidence="2" id="KW-1185">Reference proteome</keyword>
<protein>
    <submittedName>
        <fullName evidence="1">AraC family transcriptional regulator</fullName>
    </submittedName>
</protein>
<comment type="caution">
    <text evidence="1">The sequence shown here is derived from an EMBL/GenBank/DDBJ whole genome shotgun (WGS) entry which is preliminary data.</text>
</comment>
<reference evidence="1" key="1">
    <citation type="submission" date="2019-04" db="EMBL/GenBank/DDBJ databases">
        <title>Microbes associate with the intestines of laboratory mice.</title>
        <authorList>
            <person name="Navarre W."/>
            <person name="Wong E."/>
            <person name="Huang K."/>
            <person name="Tropini C."/>
            <person name="Ng K."/>
            <person name="Yu B."/>
        </authorList>
    </citation>
    <scope>NUCLEOTIDE SEQUENCE</scope>
    <source>
        <strain evidence="1">NM72_1-8</strain>
    </source>
</reference>
<gene>
    <name evidence="1" type="ORF">E5357_06395</name>
</gene>
<name>A0AC61QZX7_9FIRM</name>
<evidence type="ECO:0000313" key="1">
    <source>
        <dbReference type="EMBL" id="TGX99234.1"/>
    </source>
</evidence>
<accession>A0AC61QZX7</accession>
<evidence type="ECO:0000313" key="2">
    <source>
        <dbReference type="Proteomes" id="UP000307720"/>
    </source>
</evidence>
<sequence length="305" mass="34599">MGDSYSEYRPGQSEVFLATQTVISAKDQLREHRYSFSRHIHRSIEIYLISSGCCSMDINAWKILCKAGDFIMIPPNTVHSFYLETEDVCTFRHIHFNPDLFSQWYLNQAEPCPLDLLTALVVSCGSYIHLVADETTASLVSRIIDETASGGVFSAAMANLHIAELILHMIMLIRPDMSLITGSSAHTPEHIRYVSYALSYIHENFSGKILIQDIAEHLNISSRYLSKVFFQHMNLTILNYINLYRINQAIELMPDAGLTLTNIAALIGLKDSQHFSKLFRSIIGLPPNQYRKLLLHEMSEESPDI</sequence>
<dbReference type="EMBL" id="SRZB01000009">
    <property type="protein sequence ID" value="TGX99234.1"/>
    <property type="molecule type" value="Genomic_DNA"/>
</dbReference>
<proteinExistence type="predicted"/>
<dbReference type="Proteomes" id="UP000307720">
    <property type="component" value="Unassembled WGS sequence"/>
</dbReference>